<gene>
    <name evidence="1" type="ORF">QCA50_003322</name>
</gene>
<comment type="caution">
    <text evidence="1">The sequence shown here is derived from an EMBL/GenBank/DDBJ whole genome shotgun (WGS) entry which is preliminary data.</text>
</comment>
<protein>
    <submittedName>
        <fullName evidence="1">Uncharacterized protein</fullName>
    </submittedName>
</protein>
<reference evidence="1 2" key="1">
    <citation type="submission" date="2022-09" db="EMBL/GenBank/DDBJ databases">
        <authorList>
            <person name="Palmer J.M."/>
        </authorList>
    </citation>
    <scope>NUCLEOTIDE SEQUENCE [LARGE SCALE GENOMIC DNA]</scope>
    <source>
        <strain evidence="1 2">DSM 7382</strain>
    </source>
</reference>
<accession>A0AAW0GKJ4</accession>
<evidence type="ECO:0000313" key="2">
    <source>
        <dbReference type="Proteomes" id="UP001385951"/>
    </source>
</evidence>
<proteinExistence type="predicted"/>
<organism evidence="1 2">
    <name type="scientific">Cerrena zonata</name>
    <dbReference type="NCBI Taxonomy" id="2478898"/>
    <lineage>
        <taxon>Eukaryota</taxon>
        <taxon>Fungi</taxon>
        <taxon>Dikarya</taxon>
        <taxon>Basidiomycota</taxon>
        <taxon>Agaricomycotina</taxon>
        <taxon>Agaricomycetes</taxon>
        <taxon>Polyporales</taxon>
        <taxon>Cerrenaceae</taxon>
        <taxon>Cerrena</taxon>
    </lineage>
</organism>
<keyword evidence="2" id="KW-1185">Reference proteome</keyword>
<dbReference type="EMBL" id="JASBNA010000003">
    <property type="protein sequence ID" value="KAK7693750.1"/>
    <property type="molecule type" value="Genomic_DNA"/>
</dbReference>
<dbReference type="AlphaFoldDB" id="A0AAW0GKJ4"/>
<name>A0AAW0GKJ4_9APHY</name>
<dbReference type="Proteomes" id="UP001385951">
    <property type="component" value="Unassembled WGS sequence"/>
</dbReference>
<sequence length="141" mass="15470">MSPTPDSIITVDSAVLISTLDSIDYPPYHLASSITLATRSTVRQLRIILVSPLFNPSPPADFESGGSELQYGVSRTSRWDEVQRLLTYVYVQATRVAQEMGRILMDVDVLLHGSNSEVPGIAKESVQRVYEGACTLIITTL</sequence>
<evidence type="ECO:0000313" key="1">
    <source>
        <dbReference type="EMBL" id="KAK7693750.1"/>
    </source>
</evidence>